<reference evidence="1 2" key="1">
    <citation type="journal article" date="2014" name="PLoS ONE">
        <title>De novo Genome Assembly of the Fungal Plant Pathogen Pyrenophora semeniperda.</title>
        <authorList>
            <person name="Soliai M.M."/>
            <person name="Meyer S.E."/>
            <person name="Udall J.A."/>
            <person name="Elzinga D.E."/>
            <person name="Hermansen R.A."/>
            <person name="Bodily P.M."/>
            <person name="Hart A.A."/>
            <person name="Coleman C.E."/>
        </authorList>
    </citation>
    <scope>NUCLEOTIDE SEQUENCE [LARGE SCALE GENOMIC DNA]</scope>
    <source>
        <strain evidence="1 2">CCB06</strain>
        <tissue evidence="1">Mycelium</tissue>
    </source>
</reference>
<organism evidence="1 2">
    <name type="scientific">Pyrenophora seminiperda CCB06</name>
    <dbReference type="NCBI Taxonomy" id="1302712"/>
    <lineage>
        <taxon>Eukaryota</taxon>
        <taxon>Fungi</taxon>
        <taxon>Dikarya</taxon>
        <taxon>Ascomycota</taxon>
        <taxon>Pezizomycotina</taxon>
        <taxon>Dothideomycetes</taxon>
        <taxon>Pleosporomycetidae</taxon>
        <taxon>Pleosporales</taxon>
        <taxon>Pleosporineae</taxon>
        <taxon>Pleosporaceae</taxon>
        <taxon>Pyrenophora</taxon>
    </lineage>
</organism>
<keyword evidence="2" id="KW-1185">Reference proteome</keyword>
<protein>
    <submittedName>
        <fullName evidence="1">Uncharacterized protein</fullName>
    </submittedName>
</protein>
<dbReference type="Proteomes" id="UP000265663">
    <property type="component" value="Unassembled WGS sequence"/>
</dbReference>
<dbReference type="EMBL" id="KE747844">
    <property type="protein sequence ID" value="RMZ74378.1"/>
    <property type="molecule type" value="Genomic_DNA"/>
</dbReference>
<evidence type="ECO:0000313" key="1">
    <source>
        <dbReference type="EMBL" id="RMZ74378.1"/>
    </source>
</evidence>
<dbReference type="AlphaFoldDB" id="A0A3M7MIW3"/>
<proteinExistence type="predicted"/>
<evidence type="ECO:0000313" key="2">
    <source>
        <dbReference type="Proteomes" id="UP000265663"/>
    </source>
</evidence>
<gene>
    <name evidence="1" type="ORF">GMOD_00003404</name>
</gene>
<accession>A0A3M7MIW3</accession>
<name>A0A3M7MIW3_9PLEO</name>
<sequence length="100" mass="11234">MDRHCNKRTIERCRRKECCGEVLGMGSFQAPLITPATTIVSTSRQNTYVAITANYHVGVSITREIGLQECRAPARIITNSAISRTFGLTRHDQKQQGRQK</sequence>